<proteinExistence type="predicted"/>
<evidence type="ECO:0000313" key="4">
    <source>
        <dbReference type="Proteomes" id="UP001473063"/>
    </source>
</evidence>
<evidence type="ECO:0000313" key="3">
    <source>
        <dbReference type="EMBL" id="MEQ2369696.1"/>
    </source>
</evidence>
<name>A0ABV1BDA8_9FIRM</name>
<evidence type="ECO:0000259" key="2">
    <source>
        <dbReference type="Pfam" id="PF07670"/>
    </source>
</evidence>
<feature type="transmembrane region" description="Helical" evidence="1">
    <location>
        <begin position="44"/>
        <end position="72"/>
    </location>
</feature>
<gene>
    <name evidence="3" type="ORF">WMO28_01840</name>
</gene>
<dbReference type="Pfam" id="PF07670">
    <property type="entry name" value="Gate"/>
    <property type="match status" value="1"/>
</dbReference>
<reference evidence="3 4" key="1">
    <citation type="submission" date="2024-03" db="EMBL/GenBank/DDBJ databases">
        <title>Human intestinal bacterial collection.</title>
        <authorList>
            <person name="Pauvert C."/>
            <person name="Hitch T.C.A."/>
            <person name="Clavel T."/>
        </authorList>
    </citation>
    <scope>NUCLEOTIDE SEQUENCE [LARGE SCALE GENOMIC DNA]</scope>
    <source>
        <strain evidence="3 4">CLA-JM-H16</strain>
    </source>
</reference>
<dbReference type="InterPro" id="IPR008276">
    <property type="entry name" value="C_nuclsd_transpt"/>
</dbReference>
<accession>A0ABV1BDA8</accession>
<sequence>MKLLLNVVGILLVLSNGLTAVINCGNEGLSFVFGDLFTGDMSIFIIKSLGNIIFVSALVSVLYYLGVIGFIVKWIGKAVGKLMGTTEVESFVAVANMFLGHTDSPIHDYGGFGLFLCRIYECFCNIF</sequence>
<feature type="domain" description="Nucleoside transporter/FeoB GTPase Gate" evidence="2">
    <location>
        <begin position="46"/>
        <end position="102"/>
    </location>
</feature>
<dbReference type="EMBL" id="JBBMEJ010000001">
    <property type="protein sequence ID" value="MEQ2369696.1"/>
    <property type="molecule type" value="Genomic_DNA"/>
</dbReference>
<organism evidence="3 4">
    <name type="scientific">Blautia aquisgranensis</name>
    <dbReference type="NCBI Taxonomy" id="3133153"/>
    <lineage>
        <taxon>Bacteria</taxon>
        <taxon>Bacillati</taxon>
        <taxon>Bacillota</taxon>
        <taxon>Clostridia</taxon>
        <taxon>Lachnospirales</taxon>
        <taxon>Lachnospiraceae</taxon>
        <taxon>Blautia</taxon>
    </lineage>
</organism>
<dbReference type="PANTHER" id="PTHR10590:SF4">
    <property type="entry name" value="SOLUTE CARRIER FAMILY 28 MEMBER 3"/>
    <property type="match status" value="1"/>
</dbReference>
<keyword evidence="1" id="KW-0472">Membrane</keyword>
<keyword evidence="1" id="KW-1133">Transmembrane helix</keyword>
<dbReference type="PANTHER" id="PTHR10590">
    <property type="entry name" value="SODIUM/NUCLEOSIDE COTRANSPORTER"/>
    <property type="match status" value="1"/>
</dbReference>
<keyword evidence="4" id="KW-1185">Reference proteome</keyword>
<protein>
    <submittedName>
        <fullName evidence="3">Nucleoside recognition domain-containing protein</fullName>
    </submittedName>
</protein>
<comment type="caution">
    <text evidence="3">The sequence shown here is derived from an EMBL/GenBank/DDBJ whole genome shotgun (WGS) entry which is preliminary data.</text>
</comment>
<evidence type="ECO:0000256" key="1">
    <source>
        <dbReference type="SAM" id="Phobius"/>
    </source>
</evidence>
<keyword evidence="1" id="KW-0812">Transmembrane</keyword>
<dbReference type="Proteomes" id="UP001473063">
    <property type="component" value="Unassembled WGS sequence"/>
</dbReference>
<dbReference type="InterPro" id="IPR011642">
    <property type="entry name" value="Gate_dom"/>
</dbReference>
<dbReference type="RefSeq" id="WP_349055877.1">
    <property type="nucleotide sequence ID" value="NZ_JBBMEJ010000001.1"/>
</dbReference>